<evidence type="ECO:0000313" key="1">
    <source>
        <dbReference type="EnsemblProtists" id="HpaP803646"/>
    </source>
</evidence>
<name>M4BBI3_HYAAE</name>
<dbReference type="InParanoid" id="M4BBI3"/>
<accession>M4BBI3</accession>
<organism evidence="1 2">
    <name type="scientific">Hyaloperonospora arabidopsidis (strain Emoy2)</name>
    <name type="common">Downy mildew agent</name>
    <name type="synonym">Peronospora arabidopsidis</name>
    <dbReference type="NCBI Taxonomy" id="559515"/>
    <lineage>
        <taxon>Eukaryota</taxon>
        <taxon>Sar</taxon>
        <taxon>Stramenopiles</taxon>
        <taxon>Oomycota</taxon>
        <taxon>Peronosporomycetes</taxon>
        <taxon>Peronosporales</taxon>
        <taxon>Peronosporaceae</taxon>
        <taxon>Hyaloperonospora</taxon>
    </lineage>
</organism>
<proteinExistence type="predicted"/>
<dbReference type="AlphaFoldDB" id="M4BBI3"/>
<dbReference type="VEuPathDB" id="FungiDB:HpaG803646"/>
<reference evidence="2" key="1">
    <citation type="journal article" date="2010" name="Science">
        <title>Signatures of adaptation to obligate biotrophy in the Hyaloperonospora arabidopsidis genome.</title>
        <authorList>
            <person name="Baxter L."/>
            <person name="Tripathy S."/>
            <person name="Ishaque N."/>
            <person name="Boot N."/>
            <person name="Cabral A."/>
            <person name="Kemen E."/>
            <person name="Thines M."/>
            <person name="Ah-Fong A."/>
            <person name="Anderson R."/>
            <person name="Badejoko W."/>
            <person name="Bittner-Eddy P."/>
            <person name="Boore J.L."/>
            <person name="Chibucos M.C."/>
            <person name="Coates M."/>
            <person name="Dehal P."/>
            <person name="Delehaunty K."/>
            <person name="Dong S."/>
            <person name="Downton P."/>
            <person name="Dumas B."/>
            <person name="Fabro G."/>
            <person name="Fronick C."/>
            <person name="Fuerstenberg S.I."/>
            <person name="Fulton L."/>
            <person name="Gaulin E."/>
            <person name="Govers F."/>
            <person name="Hughes L."/>
            <person name="Humphray S."/>
            <person name="Jiang R.H."/>
            <person name="Judelson H."/>
            <person name="Kamoun S."/>
            <person name="Kyung K."/>
            <person name="Meijer H."/>
            <person name="Minx P."/>
            <person name="Morris P."/>
            <person name="Nelson J."/>
            <person name="Phuntumart V."/>
            <person name="Qutob D."/>
            <person name="Rehmany A."/>
            <person name="Rougon-Cardoso A."/>
            <person name="Ryden P."/>
            <person name="Torto-Alalibo T."/>
            <person name="Studholme D."/>
            <person name="Wang Y."/>
            <person name="Win J."/>
            <person name="Wood J."/>
            <person name="Clifton S.W."/>
            <person name="Rogers J."/>
            <person name="Van den Ackerveken G."/>
            <person name="Jones J.D."/>
            <person name="McDowell J.M."/>
            <person name="Beynon J."/>
            <person name="Tyler B.M."/>
        </authorList>
    </citation>
    <scope>NUCLEOTIDE SEQUENCE [LARGE SCALE GENOMIC DNA]</scope>
    <source>
        <strain evidence="2">Emoy2</strain>
    </source>
</reference>
<protein>
    <submittedName>
        <fullName evidence="1">Uncharacterized protein</fullName>
    </submittedName>
</protein>
<dbReference type="EnsemblProtists" id="HpaT803646">
    <property type="protein sequence ID" value="HpaP803646"/>
    <property type="gene ID" value="HpaG803646"/>
</dbReference>
<dbReference type="Proteomes" id="UP000011713">
    <property type="component" value="Unassembled WGS sequence"/>
</dbReference>
<evidence type="ECO:0000313" key="2">
    <source>
        <dbReference type="Proteomes" id="UP000011713"/>
    </source>
</evidence>
<dbReference type="HOGENOM" id="CLU_2659813_0_0_1"/>
<reference evidence="1" key="2">
    <citation type="submission" date="2015-06" db="UniProtKB">
        <authorList>
            <consortium name="EnsemblProtists"/>
        </authorList>
    </citation>
    <scope>IDENTIFICATION</scope>
    <source>
        <strain evidence="1">Emoy2</strain>
    </source>
</reference>
<keyword evidence="2" id="KW-1185">Reference proteome</keyword>
<sequence>MRIRSAASGDTGSPKAADHLLLQAHAVMHRVTSEIMSLSSYTLASLTVRPTRRRRKPRMIQSWLNRSRLRRLPVAL</sequence>
<dbReference type="EMBL" id="JH598095">
    <property type="status" value="NOT_ANNOTATED_CDS"/>
    <property type="molecule type" value="Genomic_DNA"/>
</dbReference>